<dbReference type="EMBL" id="PYFT01000001">
    <property type="protein sequence ID" value="PSR52111.1"/>
    <property type="molecule type" value="Genomic_DNA"/>
</dbReference>
<comment type="caution">
    <text evidence="1">The sequence shown here is derived from an EMBL/GenBank/DDBJ whole genome shotgun (WGS) entry which is preliminary data.</text>
</comment>
<evidence type="ECO:0000313" key="1">
    <source>
        <dbReference type="EMBL" id="PSR52111.1"/>
    </source>
</evidence>
<accession>A0A2T2Y9B0</accession>
<evidence type="ECO:0000313" key="2">
    <source>
        <dbReference type="Proteomes" id="UP000240357"/>
    </source>
</evidence>
<dbReference type="Proteomes" id="UP000240357">
    <property type="component" value="Unassembled WGS sequence"/>
</dbReference>
<proteinExistence type="predicted"/>
<gene>
    <name evidence="1" type="ORF">AHMF7605_00530</name>
</gene>
<sequence length="152" mass="18210">MSNNFVNPFKEFGSSIIPISADFPYNLNNLLNRFEIKLCNSKVELGNKPSWIEWNNYSKHYSFFYDFDENEEVIKKYFQNSVLRNYDNVLMDFGYQIPLSKIPVDIFINYWYEFVILAGYESVVITEDGKLFMEFIRRSYYLKSNFQINPNS</sequence>
<dbReference type="OrthoDB" id="9918060at2"/>
<protein>
    <submittedName>
        <fullName evidence="1">Uncharacterized protein</fullName>
    </submittedName>
</protein>
<dbReference type="AlphaFoldDB" id="A0A2T2Y9B0"/>
<name>A0A2T2Y9B0_9BACT</name>
<dbReference type="RefSeq" id="WP_106925416.1">
    <property type="nucleotide sequence ID" value="NZ_PYFT01000001.1"/>
</dbReference>
<organism evidence="1 2">
    <name type="scientific">Adhaeribacter arboris</name>
    <dbReference type="NCBI Taxonomy" id="2072846"/>
    <lineage>
        <taxon>Bacteria</taxon>
        <taxon>Pseudomonadati</taxon>
        <taxon>Bacteroidota</taxon>
        <taxon>Cytophagia</taxon>
        <taxon>Cytophagales</taxon>
        <taxon>Hymenobacteraceae</taxon>
        <taxon>Adhaeribacter</taxon>
    </lineage>
</organism>
<keyword evidence="2" id="KW-1185">Reference proteome</keyword>
<reference evidence="1 2" key="1">
    <citation type="submission" date="2018-03" db="EMBL/GenBank/DDBJ databases">
        <title>Adhaeribacter sp. HMF7605 Genome sequencing and assembly.</title>
        <authorList>
            <person name="Kang H."/>
            <person name="Kang J."/>
            <person name="Cha I."/>
            <person name="Kim H."/>
            <person name="Joh K."/>
        </authorList>
    </citation>
    <scope>NUCLEOTIDE SEQUENCE [LARGE SCALE GENOMIC DNA]</scope>
    <source>
        <strain evidence="1 2">HMF7605</strain>
    </source>
</reference>